<dbReference type="PROSITE" id="PS50007">
    <property type="entry name" value="PIPLC_X_DOMAIN"/>
    <property type="match status" value="1"/>
</dbReference>
<dbReference type="Gene3D" id="3.40.50.300">
    <property type="entry name" value="P-loop containing nucleotide triphosphate hydrolases"/>
    <property type="match status" value="1"/>
</dbReference>
<dbReference type="AlphaFoldDB" id="A0A7S1PJ50"/>
<accession>A0A7S1PJ50</accession>
<feature type="region of interest" description="Disordered" evidence="1">
    <location>
        <begin position="405"/>
        <end position="443"/>
    </location>
</feature>
<feature type="region of interest" description="Disordered" evidence="1">
    <location>
        <begin position="304"/>
        <end position="360"/>
    </location>
</feature>
<dbReference type="SUPFAM" id="SSF52540">
    <property type="entry name" value="P-loop containing nucleoside triphosphate hydrolases"/>
    <property type="match status" value="1"/>
</dbReference>
<feature type="compositionally biased region" description="Low complexity" evidence="1">
    <location>
        <begin position="330"/>
        <end position="342"/>
    </location>
</feature>
<evidence type="ECO:0000256" key="2">
    <source>
        <dbReference type="SAM" id="SignalP"/>
    </source>
</evidence>
<organism evidence="3">
    <name type="scientific">Alexandrium catenella</name>
    <name type="common">Red tide dinoflagellate</name>
    <name type="synonym">Gonyaulax catenella</name>
    <dbReference type="NCBI Taxonomy" id="2925"/>
    <lineage>
        <taxon>Eukaryota</taxon>
        <taxon>Sar</taxon>
        <taxon>Alveolata</taxon>
        <taxon>Dinophyceae</taxon>
        <taxon>Gonyaulacales</taxon>
        <taxon>Pyrocystaceae</taxon>
        <taxon>Alexandrium</taxon>
    </lineage>
</organism>
<evidence type="ECO:0000313" key="3">
    <source>
        <dbReference type="EMBL" id="CAD9087810.1"/>
    </source>
</evidence>
<evidence type="ECO:0000256" key="1">
    <source>
        <dbReference type="SAM" id="MobiDB-lite"/>
    </source>
</evidence>
<dbReference type="InterPro" id="IPR027417">
    <property type="entry name" value="P-loop_NTPase"/>
</dbReference>
<reference evidence="3" key="1">
    <citation type="submission" date="2021-01" db="EMBL/GenBank/DDBJ databases">
        <authorList>
            <person name="Corre E."/>
            <person name="Pelletier E."/>
            <person name="Niang G."/>
            <person name="Scheremetjew M."/>
            <person name="Finn R."/>
            <person name="Kale V."/>
            <person name="Holt S."/>
            <person name="Cochrane G."/>
            <person name="Meng A."/>
            <person name="Brown T."/>
            <person name="Cohen L."/>
        </authorList>
    </citation>
    <scope>NUCLEOTIDE SEQUENCE</scope>
    <source>
        <strain evidence="3">OF101</strain>
    </source>
</reference>
<name>A0A7S1PJ50_ALECA</name>
<feature type="compositionally biased region" description="Low complexity" evidence="1">
    <location>
        <begin position="405"/>
        <end position="419"/>
    </location>
</feature>
<sequence>MAAPCLGRAGSAWILLSLALAPSCAVRLGVQPAHAAVGQSKHNVTKKKPFTGSLYFMHLPKAAGDSFMSDAPKYCGRRIGGSETNYCKSRNGANGTLDRQVVAMVRDPRAHVLSMYFHCKTGHEYVMQGWHERMPDRIIDWLRPWAKAEAYDDPETLHRFCCYSPVNLQSRRFSCSHGLDEAKRNVEKAYFVGLVEHYHVSLCLLGARVNGSLRKGCNCADARDKDDEDGESGESHLNHGVQLHSAAHLPAQHLELIDNMTREDSIIYELARKRFWADVERVEKNFRVRVVCNDERRFLRTPRAMSPTHARAQARPSRVPARLPTRPRAPDAVAVSADDAPLARPPAPDADDAAESSTKLYSVGSQVRARARARPAAAATYFLQRIPARARMGQSEGLSFLELDSGGSSASLAAESNNGRGAGSKLPGCPNEGYLLHGTGAGR</sequence>
<feature type="signal peptide" evidence="2">
    <location>
        <begin position="1"/>
        <end position="25"/>
    </location>
</feature>
<proteinExistence type="predicted"/>
<dbReference type="EMBL" id="HBGE01002057">
    <property type="protein sequence ID" value="CAD9087810.1"/>
    <property type="molecule type" value="Transcribed_RNA"/>
</dbReference>
<keyword evidence="2" id="KW-0732">Signal</keyword>
<gene>
    <name evidence="3" type="ORF">ACAT0790_LOCUS1261</name>
</gene>
<feature type="chain" id="PRO_5030672574" description="Sulfotransferase domain-containing protein" evidence="2">
    <location>
        <begin position="26"/>
        <end position="443"/>
    </location>
</feature>
<evidence type="ECO:0008006" key="4">
    <source>
        <dbReference type="Google" id="ProtNLM"/>
    </source>
</evidence>
<protein>
    <recommendedName>
        <fullName evidence="4">Sulfotransferase domain-containing protein</fullName>
    </recommendedName>
</protein>